<comment type="caution">
    <text evidence="1">The sequence shown here is derived from an EMBL/GenBank/DDBJ whole genome shotgun (WGS) entry which is preliminary data.</text>
</comment>
<dbReference type="Proteomes" id="UP000444721">
    <property type="component" value="Unassembled WGS sequence"/>
</dbReference>
<dbReference type="PANTHER" id="PTHR14604">
    <property type="entry name" value="WD40 REPEAT PF20"/>
    <property type="match status" value="1"/>
</dbReference>
<dbReference type="InterPro" id="IPR050995">
    <property type="entry name" value="WD-F-box_domain-protein"/>
</dbReference>
<evidence type="ECO:0008006" key="3">
    <source>
        <dbReference type="Google" id="ProtNLM"/>
    </source>
</evidence>
<dbReference type="AlphaFoldDB" id="A0A6A5BIW0"/>
<dbReference type="InterPro" id="IPR015943">
    <property type="entry name" value="WD40/YVTN_repeat-like_dom_sf"/>
</dbReference>
<dbReference type="RefSeq" id="XP_044561620.1">
    <property type="nucleotide sequence ID" value="XM_044707592.1"/>
</dbReference>
<dbReference type="InterPro" id="IPR001680">
    <property type="entry name" value="WD40_rpt"/>
</dbReference>
<name>A0A6A5BIW0_NAEFO</name>
<evidence type="ECO:0000313" key="2">
    <source>
        <dbReference type="Proteomes" id="UP000444721"/>
    </source>
</evidence>
<dbReference type="Pfam" id="PF00400">
    <property type="entry name" value="WD40"/>
    <property type="match status" value="1"/>
</dbReference>
<dbReference type="EMBL" id="VFQX01000036">
    <property type="protein sequence ID" value="KAF0976907.1"/>
    <property type="molecule type" value="Genomic_DNA"/>
</dbReference>
<organism evidence="1 2">
    <name type="scientific">Naegleria fowleri</name>
    <name type="common">Brain eating amoeba</name>
    <dbReference type="NCBI Taxonomy" id="5763"/>
    <lineage>
        <taxon>Eukaryota</taxon>
        <taxon>Discoba</taxon>
        <taxon>Heterolobosea</taxon>
        <taxon>Tetramitia</taxon>
        <taxon>Eutetramitia</taxon>
        <taxon>Vahlkampfiidae</taxon>
        <taxon>Naegleria</taxon>
    </lineage>
</organism>
<gene>
    <name evidence="1" type="ORF">FDP41_004202</name>
</gene>
<dbReference type="VEuPathDB" id="AmoebaDB:NF0041640"/>
<dbReference type="Gene3D" id="2.130.10.10">
    <property type="entry name" value="YVTN repeat-like/Quinoprotein amine dehydrogenase"/>
    <property type="match status" value="1"/>
</dbReference>
<reference evidence="1 2" key="1">
    <citation type="journal article" date="2019" name="Sci. Rep.">
        <title>Nanopore sequencing improves the draft genome of the human pathogenic amoeba Naegleria fowleri.</title>
        <authorList>
            <person name="Liechti N."/>
            <person name="Schurch N."/>
            <person name="Bruggmann R."/>
            <person name="Wittwer M."/>
        </authorList>
    </citation>
    <scope>NUCLEOTIDE SEQUENCE [LARGE SCALE GENOMIC DNA]</scope>
    <source>
        <strain evidence="1 2">ATCC 30894</strain>
    </source>
</reference>
<keyword evidence="2" id="KW-1185">Reference proteome</keyword>
<dbReference type="SUPFAM" id="SSF50978">
    <property type="entry name" value="WD40 repeat-like"/>
    <property type="match status" value="1"/>
</dbReference>
<dbReference type="GeneID" id="68111420"/>
<accession>A0A6A5BIW0</accession>
<dbReference type="PANTHER" id="PTHR14604:SF4">
    <property type="entry name" value="F-BOX DOMAIN-CONTAINING PROTEIN"/>
    <property type="match status" value="1"/>
</dbReference>
<dbReference type="InterPro" id="IPR036322">
    <property type="entry name" value="WD40_repeat_dom_sf"/>
</dbReference>
<dbReference type="OrthoDB" id="10261470at2759"/>
<dbReference type="VEuPathDB" id="AmoebaDB:FDP41_004202"/>
<sequence length="174" mass="20016">MDFKTDLIVDFYRGRDLAKMNWLIACSDDETLRIFNWKTAECIMIFPYIHTRNISSCIFEHDLIISGGEDSTVNVINVDNFKVLHTFTTKECGRIWSLEVDKYSKNACCKRTIDEEEPFTLAICCDKGLILAKVQKTMTHANKIVLTPTLEKLSDVDILTTSWQYSSEDEIVIT</sequence>
<protein>
    <recommendedName>
        <fullName evidence="3">Guanine nucleotide-binding protein subunit beta-like protein</fullName>
    </recommendedName>
</protein>
<proteinExistence type="predicted"/>
<evidence type="ECO:0000313" key="1">
    <source>
        <dbReference type="EMBL" id="KAF0976907.1"/>
    </source>
</evidence>